<evidence type="ECO:0000256" key="2">
    <source>
        <dbReference type="SAM" id="MobiDB-lite"/>
    </source>
</evidence>
<reference evidence="5" key="1">
    <citation type="journal article" date="2015" name="Proc. Natl. Acad. Sci. U.S.A.">
        <title>Genome sequencing of adzuki bean (Vigna angularis) provides insight into high starch and low fat accumulation and domestication.</title>
        <authorList>
            <person name="Yang K."/>
            <person name="Tian Z."/>
            <person name="Chen C."/>
            <person name="Luo L."/>
            <person name="Zhao B."/>
            <person name="Wang Z."/>
            <person name="Yu L."/>
            <person name="Li Y."/>
            <person name="Sun Y."/>
            <person name="Li W."/>
            <person name="Chen Y."/>
            <person name="Li Y."/>
            <person name="Zhang Y."/>
            <person name="Ai D."/>
            <person name="Zhao J."/>
            <person name="Shang C."/>
            <person name="Ma Y."/>
            <person name="Wu B."/>
            <person name="Wang M."/>
            <person name="Gao L."/>
            <person name="Sun D."/>
            <person name="Zhang P."/>
            <person name="Guo F."/>
            <person name="Wang W."/>
            <person name="Li Y."/>
            <person name="Wang J."/>
            <person name="Varshney R.K."/>
            <person name="Wang J."/>
            <person name="Ling H.Q."/>
            <person name="Wan P."/>
        </authorList>
    </citation>
    <scope>NUCLEOTIDE SEQUENCE</scope>
    <source>
        <strain evidence="5">cv. Jingnong 6</strain>
    </source>
</reference>
<feature type="region of interest" description="Disordered" evidence="2">
    <location>
        <begin position="1"/>
        <end position="24"/>
    </location>
</feature>
<dbReference type="InterPro" id="IPR007321">
    <property type="entry name" value="Transposase_28"/>
</dbReference>
<protein>
    <recommendedName>
        <fullName evidence="3">Transposase (putative) gypsy type domain-containing protein</fullName>
    </recommendedName>
</protein>
<feature type="region of interest" description="Disordered" evidence="2">
    <location>
        <begin position="291"/>
        <end position="336"/>
    </location>
</feature>
<sequence length="434" mass="48160">MSSSPFSSDEAVGEGQGYADGGKEPTTFIGSSILGSAEASDREVEEANIVLEIDTAREWRYSASPPPVNGYDWALHEVGMYAPYYVTSTSLEYFASRVNIVSTAKDVDSILLTHIVSRPRCHLPFTEFQSSVLRDLNVAPTQLHPNGWGYMQAFVVVCTALALTPRSAAFLYFFRAIPQANKSWVSLTLVKGKQLFTPFNSSYKEFKTRFFKVSIKEEGLSSFYLDDGQPKFPFYWTEHPKKVVSRAKSSMTPEELEIVSLIDQLPRKTSSRALIGLSGSNSLCSRVFAPYSSPSSTPSTVQVEDEASLQGGEKRKVVKDKSVSSGKKKRRKVPEGPLLAGSFDSTVDLADRLEYRLNPEEKKLFHGMTIGEVVDLAYELNVRSNLCLAYAVGSAKSIIAEEFEAALLELEKAKKSNENLTRRVEEIQKMAEDE</sequence>
<evidence type="ECO:0000313" key="5">
    <source>
        <dbReference type="Proteomes" id="UP000053144"/>
    </source>
</evidence>
<gene>
    <name evidence="4" type="ORF">LR48_Vigan11g110900</name>
</gene>
<organism evidence="4 5">
    <name type="scientific">Phaseolus angularis</name>
    <name type="common">Azuki bean</name>
    <name type="synonym">Vigna angularis</name>
    <dbReference type="NCBI Taxonomy" id="3914"/>
    <lineage>
        <taxon>Eukaryota</taxon>
        <taxon>Viridiplantae</taxon>
        <taxon>Streptophyta</taxon>
        <taxon>Embryophyta</taxon>
        <taxon>Tracheophyta</taxon>
        <taxon>Spermatophyta</taxon>
        <taxon>Magnoliopsida</taxon>
        <taxon>eudicotyledons</taxon>
        <taxon>Gunneridae</taxon>
        <taxon>Pentapetalae</taxon>
        <taxon>rosids</taxon>
        <taxon>fabids</taxon>
        <taxon>Fabales</taxon>
        <taxon>Fabaceae</taxon>
        <taxon>Papilionoideae</taxon>
        <taxon>50 kb inversion clade</taxon>
        <taxon>NPAAA clade</taxon>
        <taxon>indigoferoid/millettioid clade</taxon>
        <taxon>Phaseoleae</taxon>
        <taxon>Vigna</taxon>
    </lineage>
</organism>
<dbReference type="Pfam" id="PF04195">
    <property type="entry name" value="Transposase_28"/>
    <property type="match status" value="1"/>
</dbReference>
<dbReference type="PANTHER" id="PTHR31099:SF49">
    <property type="entry name" value="MYOSIN HEAVY CHAIN-LIKE PROTEIN"/>
    <property type="match status" value="1"/>
</dbReference>
<name>A0A0L9VSN1_PHAAN</name>
<evidence type="ECO:0000256" key="1">
    <source>
        <dbReference type="SAM" id="Coils"/>
    </source>
</evidence>
<dbReference type="Proteomes" id="UP000053144">
    <property type="component" value="Chromosome 11"/>
</dbReference>
<proteinExistence type="predicted"/>
<feature type="coiled-coil region" evidence="1">
    <location>
        <begin position="400"/>
        <end position="430"/>
    </location>
</feature>
<evidence type="ECO:0000259" key="3">
    <source>
        <dbReference type="Pfam" id="PF04195"/>
    </source>
</evidence>
<feature type="compositionally biased region" description="Basic and acidic residues" evidence="2">
    <location>
        <begin position="312"/>
        <end position="322"/>
    </location>
</feature>
<dbReference type="PANTHER" id="PTHR31099">
    <property type="entry name" value="OS06G0165300 PROTEIN"/>
    <property type="match status" value="1"/>
</dbReference>
<evidence type="ECO:0000313" key="4">
    <source>
        <dbReference type="EMBL" id="KOM58075.1"/>
    </source>
</evidence>
<dbReference type="AlphaFoldDB" id="A0A0L9VSN1"/>
<dbReference type="Gramene" id="KOM58075">
    <property type="protein sequence ID" value="KOM58075"/>
    <property type="gene ID" value="LR48_Vigan11g110900"/>
</dbReference>
<keyword evidence="1" id="KW-0175">Coiled coil</keyword>
<dbReference type="EMBL" id="CM003381">
    <property type="protein sequence ID" value="KOM58075.1"/>
    <property type="molecule type" value="Genomic_DNA"/>
</dbReference>
<feature type="domain" description="Transposase (putative) gypsy type" evidence="3">
    <location>
        <begin position="123"/>
        <end position="176"/>
    </location>
</feature>
<accession>A0A0L9VSN1</accession>